<feature type="transmembrane region" description="Helical" evidence="6">
    <location>
        <begin position="301"/>
        <end position="323"/>
    </location>
</feature>
<feature type="transmembrane region" description="Helical" evidence="6">
    <location>
        <begin position="113"/>
        <end position="130"/>
    </location>
</feature>
<dbReference type="Pfam" id="PF00361">
    <property type="entry name" value="Proton_antipo_M"/>
    <property type="match status" value="1"/>
</dbReference>
<feature type="transmembrane region" description="Helical" evidence="6">
    <location>
        <begin position="60"/>
        <end position="77"/>
    </location>
</feature>
<feature type="transmembrane region" description="Helical" evidence="6">
    <location>
        <begin position="329"/>
        <end position="349"/>
    </location>
</feature>
<evidence type="ECO:0000256" key="6">
    <source>
        <dbReference type="SAM" id="Phobius"/>
    </source>
</evidence>
<evidence type="ECO:0000256" key="4">
    <source>
        <dbReference type="ARBA" id="ARBA00023136"/>
    </source>
</evidence>
<comment type="subcellular location">
    <subcellularLocation>
        <location evidence="1">Endomembrane system</location>
        <topology evidence="1">Multi-pass membrane protein</topology>
    </subcellularLocation>
    <subcellularLocation>
        <location evidence="5">Membrane</location>
        <topology evidence="5">Multi-pass membrane protein</topology>
    </subcellularLocation>
</comment>
<dbReference type="GO" id="GO:0042773">
    <property type="term" value="P:ATP synthesis coupled electron transport"/>
    <property type="evidence" value="ECO:0007669"/>
    <property type="project" value="InterPro"/>
</dbReference>
<feature type="transmembrane region" description="Helical" evidence="6">
    <location>
        <begin position="5"/>
        <end position="22"/>
    </location>
</feature>
<proteinExistence type="predicted"/>
<dbReference type="Gene3D" id="1.20.5.2700">
    <property type="match status" value="1"/>
</dbReference>
<dbReference type="GO" id="GO:0016020">
    <property type="term" value="C:membrane"/>
    <property type="evidence" value="ECO:0007669"/>
    <property type="project" value="UniProtKB-SubCell"/>
</dbReference>
<feature type="transmembrane region" description="Helical" evidence="6">
    <location>
        <begin position="405"/>
        <end position="426"/>
    </location>
</feature>
<feature type="domain" description="NADH:quinone oxidoreductase/Mrp antiporter transmembrane" evidence="7">
    <location>
        <begin position="130"/>
        <end position="418"/>
    </location>
</feature>
<feature type="transmembrane region" description="Helical" evidence="6">
    <location>
        <begin position="206"/>
        <end position="222"/>
    </location>
</feature>
<protein>
    <submittedName>
        <fullName evidence="9">NADH-quinone oxidoreductase subunit L</fullName>
    </submittedName>
</protein>
<dbReference type="NCBIfam" id="NF005141">
    <property type="entry name" value="PRK06590.1"/>
    <property type="match status" value="1"/>
</dbReference>
<feature type="transmembrane region" description="Helical" evidence="6">
    <location>
        <begin position="488"/>
        <end position="510"/>
    </location>
</feature>
<dbReference type="GO" id="GO:0015990">
    <property type="term" value="P:electron transport coupled proton transport"/>
    <property type="evidence" value="ECO:0007669"/>
    <property type="project" value="TreeGrafter"/>
</dbReference>
<dbReference type="EMBL" id="CP063078">
    <property type="protein sequence ID" value="QOQ87792.1"/>
    <property type="molecule type" value="Genomic_DNA"/>
</dbReference>
<dbReference type="RefSeq" id="WP_025802417.1">
    <property type="nucleotide sequence ID" value="NZ_CP053842.1"/>
</dbReference>
<dbReference type="AlphaFoldDB" id="A0A7M1LGR6"/>
<dbReference type="OrthoDB" id="9811798at2"/>
<feature type="transmembrane region" description="Helical" evidence="6">
    <location>
        <begin position="446"/>
        <end position="464"/>
    </location>
</feature>
<feature type="domain" description="NADH-Ubiquinone oxidoreductase (complex I) chain 5 N-terminal" evidence="8">
    <location>
        <begin position="65"/>
        <end position="114"/>
    </location>
</feature>
<accession>A0A7M1LGR6</accession>
<evidence type="ECO:0000256" key="5">
    <source>
        <dbReference type="RuleBase" id="RU000320"/>
    </source>
</evidence>
<dbReference type="InterPro" id="IPR003945">
    <property type="entry name" value="NU5C-like"/>
</dbReference>
<dbReference type="PANTHER" id="PTHR42829:SF2">
    <property type="entry name" value="NADH-UBIQUINONE OXIDOREDUCTASE CHAIN 5"/>
    <property type="match status" value="1"/>
</dbReference>
<evidence type="ECO:0000256" key="1">
    <source>
        <dbReference type="ARBA" id="ARBA00004127"/>
    </source>
</evidence>
<dbReference type="GO" id="GO:0012505">
    <property type="term" value="C:endomembrane system"/>
    <property type="evidence" value="ECO:0007669"/>
    <property type="project" value="UniProtKB-SubCell"/>
</dbReference>
<dbReference type="NCBIfam" id="TIGR01974">
    <property type="entry name" value="NDH_I_L"/>
    <property type="match status" value="1"/>
</dbReference>
<dbReference type="GO" id="GO:0003954">
    <property type="term" value="F:NADH dehydrogenase activity"/>
    <property type="evidence" value="ECO:0007669"/>
    <property type="project" value="TreeGrafter"/>
</dbReference>
<keyword evidence="10" id="KW-1185">Reference proteome</keyword>
<dbReference type="InterPro" id="IPR001750">
    <property type="entry name" value="ND/Mrp_TM"/>
</dbReference>
<dbReference type="InterPro" id="IPR018393">
    <property type="entry name" value="NADHpl_OxRdtase_5_subgr"/>
</dbReference>
<feature type="transmembrane region" description="Helical" evidence="6">
    <location>
        <begin position="28"/>
        <end position="48"/>
    </location>
</feature>
<feature type="transmembrane region" description="Helical" evidence="6">
    <location>
        <begin position="273"/>
        <end position="294"/>
    </location>
</feature>
<evidence type="ECO:0000256" key="3">
    <source>
        <dbReference type="ARBA" id="ARBA00022989"/>
    </source>
</evidence>
<name>A0A7M1LGR6_9BACT</name>
<keyword evidence="3 6" id="KW-1133">Transmembrane helix</keyword>
<dbReference type="Proteomes" id="UP000594749">
    <property type="component" value="Chromosome"/>
</dbReference>
<evidence type="ECO:0000313" key="9">
    <source>
        <dbReference type="EMBL" id="QOQ87792.1"/>
    </source>
</evidence>
<feature type="transmembrane region" description="Helical" evidence="6">
    <location>
        <begin position="83"/>
        <end position="101"/>
    </location>
</feature>
<evidence type="ECO:0000259" key="8">
    <source>
        <dbReference type="Pfam" id="PF00662"/>
    </source>
</evidence>
<gene>
    <name evidence="9" type="primary">nuoL</name>
    <name evidence="9" type="ORF">IMC76_02995</name>
</gene>
<feature type="transmembrane region" description="Helical" evidence="6">
    <location>
        <begin position="243"/>
        <end position="261"/>
    </location>
</feature>
<feature type="transmembrane region" description="Helical" evidence="6">
    <location>
        <begin position="167"/>
        <end position="186"/>
    </location>
</feature>
<organism evidence="9 10">
    <name type="scientific">Campylobacter corcagiensis</name>
    <dbReference type="NCBI Taxonomy" id="1448857"/>
    <lineage>
        <taxon>Bacteria</taxon>
        <taxon>Pseudomonadati</taxon>
        <taxon>Campylobacterota</taxon>
        <taxon>Epsilonproteobacteria</taxon>
        <taxon>Campylobacterales</taxon>
        <taxon>Campylobacteraceae</taxon>
        <taxon>Campylobacter</taxon>
    </lineage>
</organism>
<evidence type="ECO:0000313" key="10">
    <source>
        <dbReference type="Proteomes" id="UP000594749"/>
    </source>
</evidence>
<sequence length="607" mass="67094">MINYILVALFAPLLSFIIAGIFKGKNLIIGIICSGLIVISAISSLFLLEIVRSEGAFEVLIKDFIYTGFINVDFSVLVDSVSVVMMVVVGIVASVVHIYSIGYMEKDDGFNRFFSYLGLFVFSMMILVMSDNFVGLFIGWEGVGLCSWLLIGFWYDKANNSWCANEAFIMNRVADLGMLLGIFLIFKYTGSVKYDVVFKMVPNLPSFVVVWMGIFLLIGAMGKSAQFPFHTWLADAMAGPTPVSALIHAATMVTAGVYLVIRANAIFGLATGVSEFIVILGTFVAVFAASMALVCDDLKKIIAYSTLSQLGYMFVAAGLGAYWVGLFHLTTHAFFKSLLFLCAGNIMHAMNDDLNIKKMGGLYKFMKPTAILMGIGSVALVGFYPFAGFFSKDKILEAAFGSEFYIIWAVLLVGAMMTAFYSFRLIMLVFFGKAKFNHLPKEARKFMIYALTPLAILAVIAGWFESEFHAFVSKSLPDFSSGLEKDSVTNLIVITLIVITLSSLLAIFGYKKGIFKEGGKIYNLLKNEYYLPQIYERIFIIPYYKIAQICAKADKQVIDRSVDIIAVILRNLGNKADRISNGELNSMVKWLVFGFIILLLVAILGVL</sequence>
<dbReference type="PRINTS" id="PR01434">
    <property type="entry name" value="NADHDHGNASE5"/>
</dbReference>
<evidence type="ECO:0000259" key="7">
    <source>
        <dbReference type="Pfam" id="PF00361"/>
    </source>
</evidence>
<feature type="transmembrane region" description="Helical" evidence="6">
    <location>
        <begin position="370"/>
        <end position="390"/>
    </location>
</feature>
<feature type="transmembrane region" description="Helical" evidence="6">
    <location>
        <begin position="588"/>
        <end position="606"/>
    </location>
</feature>
<evidence type="ECO:0000256" key="2">
    <source>
        <dbReference type="ARBA" id="ARBA00022692"/>
    </source>
</evidence>
<feature type="transmembrane region" description="Helical" evidence="6">
    <location>
        <begin position="136"/>
        <end position="155"/>
    </location>
</feature>
<dbReference type="PANTHER" id="PTHR42829">
    <property type="entry name" value="NADH-UBIQUINONE OXIDOREDUCTASE CHAIN 5"/>
    <property type="match status" value="1"/>
</dbReference>
<dbReference type="GO" id="GO:0008137">
    <property type="term" value="F:NADH dehydrogenase (ubiquinone) activity"/>
    <property type="evidence" value="ECO:0007669"/>
    <property type="project" value="InterPro"/>
</dbReference>
<keyword evidence="4 6" id="KW-0472">Membrane</keyword>
<dbReference type="InterPro" id="IPR001516">
    <property type="entry name" value="Proton_antipo_N"/>
</dbReference>
<dbReference type="Pfam" id="PF00662">
    <property type="entry name" value="Proton_antipo_N"/>
    <property type="match status" value="1"/>
</dbReference>
<keyword evidence="2 5" id="KW-0812">Transmembrane</keyword>
<reference evidence="9 10" key="1">
    <citation type="submission" date="2020-10" db="EMBL/GenBank/DDBJ databases">
        <title>Campylobacter and Helicobacter PacBio genomes.</title>
        <authorList>
            <person name="Lane C."/>
        </authorList>
    </citation>
    <scope>NUCLEOTIDE SEQUENCE [LARGE SCALE GENOMIC DNA]</scope>
    <source>
        <strain evidence="9 10">2016D-0077</strain>
    </source>
</reference>